<evidence type="ECO:0000313" key="2">
    <source>
        <dbReference type="Proteomes" id="UP000078465"/>
    </source>
</evidence>
<keyword evidence="1" id="KW-0614">Plasmid</keyword>
<accession>A0ACD5EIH0</accession>
<reference evidence="1" key="1">
    <citation type="submission" date="2024-10" db="EMBL/GenBank/DDBJ databases">
        <title>Strain of Rhizobium-related bacteria isolated fromm roots of Vavilovia formosa.</title>
        <authorList>
            <person name="Kimeklis A."/>
            <person name="Afonin A."/>
        </authorList>
    </citation>
    <scope>NUCLEOTIDE SEQUENCE</scope>
    <source>
        <strain evidence="1">Vaf-46</strain>
    </source>
</reference>
<gene>
    <name evidence="1" type="ORF">A4U53_008645</name>
</gene>
<proteinExistence type="predicted"/>
<organism evidence="1 2">
    <name type="scientific">Rhizobium ruizarguesonis</name>
    <dbReference type="NCBI Taxonomy" id="2081791"/>
    <lineage>
        <taxon>Bacteria</taxon>
        <taxon>Pseudomonadati</taxon>
        <taxon>Pseudomonadota</taxon>
        <taxon>Alphaproteobacteria</taxon>
        <taxon>Hyphomicrobiales</taxon>
        <taxon>Rhizobiaceae</taxon>
        <taxon>Rhizobium/Agrobacterium group</taxon>
        <taxon>Rhizobium</taxon>
    </lineage>
</organism>
<protein>
    <submittedName>
        <fullName evidence="1">Uncharacterized protein</fullName>
    </submittedName>
</protein>
<dbReference type="EMBL" id="CP171852">
    <property type="protein sequence ID" value="XKM38899.1"/>
    <property type="molecule type" value="Genomic_DNA"/>
</dbReference>
<evidence type="ECO:0000313" key="1">
    <source>
        <dbReference type="EMBL" id="XKM38899.1"/>
    </source>
</evidence>
<name>A0ACD5EIH0_9HYPH</name>
<dbReference type="Proteomes" id="UP000078465">
    <property type="component" value="Plasmid unnamed2"/>
</dbReference>
<geneLocation type="plasmid" evidence="1 2">
    <name>unnamed2</name>
</geneLocation>
<sequence>MAPRRPCRPPSAGRGYPERRQAGCRPLSPAVSEQMPVAAVGRISAKAAEPARKRQARDSMLGLMKTCQKLGLSFWHSLGGRLGIDDEDHAVAPLASMVAART</sequence>